<dbReference type="PROSITE" id="PS51186">
    <property type="entry name" value="GNAT"/>
    <property type="match status" value="1"/>
</dbReference>
<proteinExistence type="predicted"/>
<evidence type="ECO:0000313" key="4">
    <source>
        <dbReference type="Proteomes" id="UP000534306"/>
    </source>
</evidence>
<gene>
    <name evidence="2" type="ORF">HNR71_002420</name>
    <name evidence="3" type="ORF">HPO96_35505</name>
</gene>
<evidence type="ECO:0000313" key="5">
    <source>
        <dbReference type="Proteomes" id="UP000553957"/>
    </source>
</evidence>
<protein>
    <submittedName>
        <fullName evidence="3">GNAT family N-acetyltransferase</fullName>
    </submittedName>
    <submittedName>
        <fullName evidence="2">GNAT superfamily N-acetyltransferase</fullName>
    </submittedName>
</protein>
<evidence type="ECO:0000313" key="2">
    <source>
        <dbReference type="EMBL" id="MBB6566783.1"/>
    </source>
</evidence>
<dbReference type="EMBL" id="JACHKF010000001">
    <property type="protein sequence ID" value="MBB6566783.1"/>
    <property type="molecule type" value="Genomic_DNA"/>
</dbReference>
<dbReference type="RefSeq" id="WP_171678863.1">
    <property type="nucleotide sequence ID" value="NZ_BAAAGT010000004.1"/>
</dbReference>
<keyword evidence="3" id="KW-0808">Transferase</keyword>
<dbReference type="Pfam" id="PF00583">
    <property type="entry name" value="Acetyltransf_1"/>
    <property type="match status" value="1"/>
</dbReference>
<dbReference type="GO" id="GO:0016747">
    <property type="term" value="F:acyltransferase activity, transferring groups other than amino-acyl groups"/>
    <property type="evidence" value="ECO:0007669"/>
    <property type="project" value="InterPro"/>
</dbReference>
<name>A0A7Y4L934_9ACTN</name>
<dbReference type="AlphaFoldDB" id="A0A7Y4L934"/>
<dbReference type="InterPro" id="IPR000182">
    <property type="entry name" value="GNAT_dom"/>
</dbReference>
<dbReference type="EMBL" id="JABJRC010000013">
    <property type="protein sequence ID" value="NOL45567.1"/>
    <property type="molecule type" value="Genomic_DNA"/>
</dbReference>
<organism evidence="3 4">
    <name type="scientific">Kribbella sandramycini</name>
    <dbReference type="NCBI Taxonomy" id="60450"/>
    <lineage>
        <taxon>Bacteria</taxon>
        <taxon>Bacillati</taxon>
        <taxon>Actinomycetota</taxon>
        <taxon>Actinomycetes</taxon>
        <taxon>Propionibacteriales</taxon>
        <taxon>Kribbellaceae</taxon>
        <taxon>Kribbella</taxon>
    </lineage>
</organism>
<dbReference type="InterPro" id="IPR016181">
    <property type="entry name" value="Acyl_CoA_acyltransferase"/>
</dbReference>
<sequence length="275" mass="29243">MTSDIDRTRLTQLAEQSEAEFMFQYESGMPAAAAAALGVNTHRLEDGVVLSMRHDPTGYWSKALGFSVVTEELVGEILDIYRAEQAPVAVLQFAPDLLPDDWAEIAAKHGLTEGGKIAKLLSPLDEIEPAAGTTDLRVGPVEPRDADAWGRLVVETFGMPVDGGLAAMLGATVTHPGFRAFAAWDGDQLVAGGNLYLHESVGVVNAGATAPTHRNRGAQSAIIAARLDAARDAGCRWVVAEAGQPAPGESNPSLNNLVRAGLQPLYARANWIWRP</sequence>
<evidence type="ECO:0000313" key="3">
    <source>
        <dbReference type="EMBL" id="NOL45567.1"/>
    </source>
</evidence>
<reference evidence="3 4" key="1">
    <citation type="submission" date="2020-05" db="EMBL/GenBank/DDBJ databases">
        <title>Genome sequence of Kribbella sandramycini ATCC 39419.</title>
        <authorList>
            <person name="Maclea K.S."/>
            <person name="Fair J.L."/>
        </authorList>
    </citation>
    <scope>NUCLEOTIDE SEQUENCE [LARGE SCALE GENOMIC DNA]</scope>
    <source>
        <strain evidence="3 4">ATCC 39419</strain>
    </source>
</reference>
<evidence type="ECO:0000259" key="1">
    <source>
        <dbReference type="PROSITE" id="PS51186"/>
    </source>
</evidence>
<accession>A0A7Y4L934</accession>
<reference evidence="2 5" key="2">
    <citation type="submission" date="2020-08" db="EMBL/GenBank/DDBJ databases">
        <title>Sequencing the genomes of 1000 actinobacteria strains.</title>
        <authorList>
            <person name="Klenk H.-P."/>
        </authorList>
    </citation>
    <scope>NUCLEOTIDE SEQUENCE [LARGE SCALE GENOMIC DNA]</scope>
    <source>
        <strain evidence="2 5">DSM 15626</strain>
    </source>
</reference>
<comment type="caution">
    <text evidence="3">The sequence shown here is derived from an EMBL/GenBank/DDBJ whole genome shotgun (WGS) entry which is preliminary data.</text>
</comment>
<dbReference type="Proteomes" id="UP000534306">
    <property type="component" value="Unassembled WGS sequence"/>
</dbReference>
<feature type="domain" description="N-acetyltransferase" evidence="1">
    <location>
        <begin position="136"/>
        <end position="275"/>
    </location>
</feature>
<dbReference type="Gene3D" id="3.40.630.30">
    <property type="match status" value="1"/>
</dbReference>
<dbReference type="SUPFAM" id="SSF55729">
    <property type="entry name" value="Acyl-CoA N-acyltransferases (Nat)"/>
    <property type="match status" value="1"/>
</dbReference>
<keyword evidence="4" id="KW-1185">Reference proteome</keyword>
<dbReference type="Proteomes" id="UP000553957">
    <property type="component" value="Unassembled WGS sequence"/>
</dbReference>